<dbReference type="Gene3D" id="2.60.120.10">
    <property type="entry name" value="Jelly Rolls"/>
    <property type="match status" value="1"/>
</dbReference>
<evidence type="ECO:0000313" key="2">
    <source>
        <dbReference type="EMBL" id="SFK35964.1"/>
    </source>
</evidence>
<dbReference type="EMBL" id="FOSH01000009">
    <property type="protein sequence ID" value="SFK35964.1"/>
    <property type="molecule type" value="Genomic_DNA"/>
</dbReference>
<dbReference type="STRING" id="45496.SAMN04488079_10917"/>
<feature type="domain" description="ChrR-like cupin" evidence="1">
    <location>
        <begin position="11"/>
        <end position="111"/>
    </location>
</feature>
<dbReference type="CDD" id="cd20303">
    <property type="entry name" value="cupin_ChrR_1"/>
    <property type="match status" value="1"/>
</dbReference>
<accession>A0A1I3YVR5</accession>
<dbReference type="RefSeq" id="WP_091713656.1">
    <property type="nucleotide sequence ID" value="NZ_FOSH01000009.1"/>
</dbReference>
<evidence type="ECO:0000259" key="1">
    <source>
        <dbReference type="Pfam" id="PF12973"/>
    </source>
</evidence>
<dbReference type="InterPro" id="IPR014710">
    <property type="entry name" value="RmlC-like_jellyroll"/>
</dbReference>
<sequence>MLINNDFTELAVVKNNEYQWHSSPQVGIERVYLDRIGEEVARATSLVRFAADSIQPRHTHDGGEEIFVLSGTFSEGDKDYPAGYYLRNPPGSEHQPSSRTGALIFVKLRQMHSDDKSIIRVNTQNHANWIETQGTQRCPLFSNHYEDVYLQRFPANNVWHCELERLTELLVLSGDISIEGEHYDEGSWIRFPADSSLKICIGQQGAKLFVKHYELA</sequence>
<dbReference type="OrthoDB" id="9801227at2"/>
<evidence type="ECO:0000313" key="3">
    <source>
        <dbReference type="Proteomes" id="UP000198924"/>
    </source>
</evidence>
<dbReference type="AlphaFoldDB" id="A0A1I3YVR5"/>
<reference evidence="3" key="1">
    <citation type="submission" date="2016-10" db="EMBL/GenBank/DDBJ databases">
        <authorList>
            <person name="Varghese N."/>
            <person name="Submissions S."/>
        </authorList>
    </citation>
    <scope>NUCLEOTIDE SEQUENCE [LARGE SCALE GENOMIC DNA]</scope>
    <source>
        <strain evidence="3">DSM 11578</strain>
    </source>
</reference>
<gene>
    <name evidence="2" type="ORF">SAMN04488079_10917</name>
</gene>
<dbReference type="SUPFAM" id="SSF51182">
    <property type="entry name" value="RmlC-like cupins"/>
    <property type="match status" value="2"/>
</dbReference>
<dbReference type="InterPro" id="IPR011051">
    <property type="entry name" value="RmlC_Cupin_sf"/>
</dbReference>
<keyword evidence="3" id="KW-1185">Reference proteome</keyword>
<name>A0A1I3YVR5_9GAMM</name>
<dbReference type="Proteomes" id="UP000198924">
    <property type="component" value="Unassembled WGS sequence"/>
</dbReference>
<dbReference type="InterPro" id="IPR025979">
    <property type="entry name" value="ChrR-like_cupin_dom"/>
</dbReference>
<protein>
    <submittedName>
        <fullName evidence="2">Anti-ECFsigma factor, ChrR</fullName>
    </submittedName>
</protein>
<proteinExistence type="predicted"/>
<dbReference type="Pfam" id="PF12973">
    <property type="entry name" value="Cupin_7"/>
    <property type="match status" value="1"/>
</dbReference>
<organism evidence="2 3">
    <name type="scientific">Methylophaga sulfidovorans</name>
    <dbReference type="NCBI Taxonomy" id="45496"/>
    <lineage>
        <taxon>Bacteria</taxon>
        <taxon>Pseudomonadati</taxon>
        <taxon>Pseudomonadota</taxon>
        <taxon>Gammaproteobacteria</taxon>
        <taxon>Thiotrichales</taxon>
        <taxon>Piscirickettsiaceae</taxon>
        <taxon>Methylophaga</taxon>
    </lineage>
</organism>